<dbReference type="InterPro" id="IPR025751">
    <property type="entry name" value="RsbRD_N_dom"/>
</dbReference>
<evidence type="ECO:0000313" key="4">
    <source>
        <dbReference type="Proteomes" id="UP001199642"/>
    </source>
</evidence>
<dbReference type="EMBL" id="CP082781">
    <property type="protein sequence ID" value="UGS27272.1"/>
    <property type="molecule type" value="Genomic_DNA"/>
</dbReference>
<dbReference type="InterPro" id="IPR051448">
    <property type="entry name" value="CdaR-like_regulators"/>
</dbReference>
<evidence type="ECO:0000259" key="1">
    <source>
        <dbReference type="Pfam" id="PF13556"/>
    </source>
</evidence>
<gene>
    <name evidence="3" type="ORF">K8F61_03435</name>
</gene>
<dbReference type="Gene3D" id="1.10.10.2840">
    <property type="entry name" value="PucR C-terminal helix-turn-helix domain"/>
    <property type="match status" value="1"/>
</dbReference>
<sequence length="409" mass="42705">MTTSAIRLSGRDLSAEVRDSRELVERVIAAIAPTDPAAHGMGATSIAADIRWSVAQSLRAVADVLAGREADLELIRASAIRRFEEGASLASVMTAYHRGIQEVWALVRERAARDEAASLADAGERLMHLLERIGGALAEDQERVWTVVHAGEREGRFALFTALTQGGDAVSAAHRSGRPLADRYGVLAVRIVGEPGGAPDGVAARRDVQRLRAAIDAAVPGEEVLAVLTSAGGTALVPVRGPGVAERIGESLAAAFGDRSAAGWSEASPAGVADAVGVAEELLALALVRDDVGGTDRVATLDAMLLDYQNSRPGPARQALARSLDPLSEDLVLTARRYLALEGDRRRTAAALHVHPNTVDYRLGRIAVLCGWDATTPTGAAQLRAALIAARREEDARGGAAGSVSGGTE</sequence>
<feature type="domain" description="PucR C-terminal helix-turn-helix" evidence="1">
    <location>
        <begin position="331"/>
        <end position="389"/>
    </location>
</feature>
<dbReference type="PANTHER" id="PTHR33744">
    <property type="entry name" value="CARBOHYDRATE DIACID REGULATOR"/>
    <property type="match status" value="1"/>
</dbReference>
<dbReference type="Proteomes" id="UP001199642">
    <property type="component" value="Chromosome"/>
</dbReference>
<dbReference type="Pfam" id="PF14361">
    <property type="entry name" value="RsbRD_N"/>
    <property type="match status" value="1"/>
</dbReference>
<feature type="domain" description="RsbT co-antagonist protein RsbRD N-terminal" evidence="2">
    <location>
        <begin position="22"/>
        <end position="139"/>
    </location>
</feature>
<dbReference type="Pfam" id="PF13556">
    <property type="entry name" value="HTH_30"/>
    <property type="match status" value="1"/>
</dbReference>
<dbReference type="PANTHER" id="PTHR33744:SF1">
    <property type="entry name" value="DNA-BINDING TRANSCRIPTIONAL ACTIVATOR ADER"/>
    <property type="match status" value="1"/>
</dbReference>
<proteinExistence type="predicted"/>
<accession>A0ABY3RT72</accession>
<name>A0ABY3RT72_9MICO</name>
<dbReference type="RefSeq" id="WP_231820690.1">
    <property type="nucleotide sequence ID" value="NZ_CP082781.1"/>
</dbReference>
<reference evidence="3 4" key="1">
    <citation type="submission" date="2023-01" db="EMBL/GenBank/DDBJ databases">
        <title>Characterization of estradiol degrading bacteria Microbacterium sp. MZT7 and reveal degrading genes through genome analysis.</title>
        <authorList>
            <person name="Hao P."/>
            <person name="Gao Y."/>
        </authorList>
    </citation>
    <scope>NUCLEOTIDE SEQUENCE [LARGE SCALE GENOMIC DNA]</scope>
    <source>
        <strain evidence="3 4">MZT7</strain>
    </source>
</reference>
<keyword evidence="4" id="KW-1185">Reference proteome</keyword>
<dbReference type="InterPro" id="IPR042070">
    <property type="entry name" value="PucR_C-HTH_sf"/>
</dbReference>
<protein>
    <submittedName>
        <fullName evidence="3">Helix-turn-helix domain-containing protein</fullName>
    </submittedName>
</protein>
<dbReference type="InterPro" id="IPR025736">
    <property type="entry name" value="PucR_C-HTH_dom"/>
</dbReference>
<evidence type="ECO:0000259" key="2">
    <source>
        <dbReference type="Pfam" id="PF14361"/>
    </source>
</evidence>
<evidence type="ECO:0000313" key="3">
    <source>
        <dbReference type="EMBL" id="UGS27272.1"/>
    </source>
</evidence>
<organism evidence="3 4">
    <name type="scientific">Microbacterium resistens</name>
    <dbReference type="NCBI Taxonomy" id="156977"/>
    <lineage>
        <taxon>Bacteria</taxon>
        <taxon>Bacillati</taxon>
        <taxon>Actinomycetota</taxon>
        <taxon>Actinomycetes</taxon>
        <taxon>Micrococcales</taxon>
        <taxon>Microbacteriaceae</taxon>
        <taxon>Microbacterium</taxon>
    </lineage>
</organism>